<reference evidence="1 2" key="1">
    <citation type="journal article" date="2021" name="Sci. Rep.">
        <title>The genome of the diatom Chaetoceros tenuissimus carries an ancient integrated fragment of an extant virus.</title>
        <authorList>
            <person name="Hongo Y."/>
            <person name="Kimura K."/>
            <person name="Takaki Y."/>
            <person name="Yoshida Y."/>
            <person name="Baba S."/>
            <person name="Kobayashi G."/>
            <person name="Nagasaki K."/>
            <person name="Hano T."/>
            <person name="Tomaru Y."/>
        </authorList>
    </citation>
    <scope>NUCLEOTIDE SEQUENCE [LARGE SCALE GENOMIC DNA]</scope>
    <source>
        <strain evidence="1 2">NIES-3715</strain>
    </source>
</reference>
<comment type="caution">
    <text evidence="1">The sequence shown here is derived from an EMBL/GenBank/DDBJ whole genome shotgun (WGS) entry which is preliminary data.</text>
</comment>
<accession>A0AAD3CRB4</accession>
<organism evidence="1 2">
    <name type="scientific">Chaetoceros tenuissimus</name>
    <dbReference type="NCBI Taxonomy" id="426638"/>
    <lineage>
        <taxon>Eukaryota</taxon>
        <taxon>Sar</taxon>
        <taxon>Stramenopiles</taxon>
        <taxon>Ochrophyta</taxon>
        <taxon>Bacillariophyta</taxon>
        <taxon>Coscinodiscophyceae</taxon>
        <taxon>Chaetocerotophycidae</taxon>
        <taxon>Chaetocerotales</taxon>
        <taxon>Chaetocerotaceae</taxon>
        <taxon>Chaetoceros</taxon>
    </lineage>
</organism>
<dbReference type="Proteomes" id="UP001054902">
    <property type="component" value="Unassembled WGS sequence"/>
</dbReference>
<gene>
    <name evidence="1" type="ORF">CTEN210_07214</name>
</gene>
<sequence>MQVISFKFFEDCLNEDFSDINDDETVEEGNQLFSTTLRLVLQIKASNNSIIDSKLADAKTTLESTLGTSAFFLPWDTHPTKYETAKGVKAVPSKEKLKYLKGYKVFSNESAQVRTVYVRFVLRFKEANLSKDYFNDICQDSLNNFTSSTAGGWITNFCLASCTSDATQPCIICLLVNVSQEYEDSDIFLQLLQEITGDSTLGLKFNSYSGPKALTKKISSADWTLKKVLRVEGERKTAEKSAKALDTYFKRNLLLGSRVQVVNTSKSKWASSSKGKKAFIDGMNTQIALNDRLLSYDLDDATFGNANSHTIAHKSNNVVYRSSLDNWHSACTPLHHYTTTPLHHYTTTPLHHYTTTPLHHYTTTPLHHYTTTPLHHTA</sequence>
<dbReference type="EMBL" id="BLLK01000040">
    <property type="protein sequence ID" value="GFH50738.1"/>
    <property type="molecule type" value="Genomic_DNA"/>
</dbReference>
<dbReference type="AlphaFoldDB" id="A0AAD3CRB4"/>
<proteinExistence type="predicted"/>
<evidence type="ECO:0000313" key="1">
    <source>
        <dbReference type="EMBL" id="GFH50738.1"/>
    </source>
</evidence>
<keyword evidence="2" id="KW-1185">Reference proteome</keyword>
<protein>
    <submittedName>
        <fullName evidence="1">Uncharacterized protein</fullName>
    </submittedName>
</protein>
<evidence type="ECO:0000313" key="2">
    <source>
        <dbReference type="Proteomes" id="UP001054902"/>
    </source>
</evidence>
<name>A0AAD3CRB4_9STRA</name>